<gene>
    <name evidence="1" type="ORF">BDR25DRAFT_284799</name>
</gene>
<accession>A0ACB6R140</accession>
<dbReference type="Proteomes" id="UP000799755">
    <property type="component" value="Unassembled WGS sequence"/>
</dbReference>
<proteinExistence type="predicted"/>
<sequence length="402" mass="43540">MYSSRFTSLSAFAALLSLAVTDPNSVCYSFGVDFVDDQHYFINTLSSESFTCVSTFKGCNVDVADVLLIDPNGDELLCSQIPTTPADTPELSTCPILKSQMVTGDWIILILGNNDDGNPFAWERDLSLDCGPQATTTYTPTVTFNITTTPTITSTTSSTLSITSTFGPTTTFTIPSKTAKRTKTVTPTPVTTTIVKTFTRQRTTWTKELTIKTKTVTATCTDPPKPTHPDKPCTYSPTLIHPKALATPTSKAHRYVRKGDRAVGVEYARSRIEAAKLKRDLKAKAAEAQLEERAPDAPTLTITADTPVNATVTYTDPAITTTESTIVTTTASTTLPPVTVYSGVFTSTITLPTPTKTRMSFTYTTSWTTKTIHATWTRTTTITPSASITACRKHGGHYGGRF</sequence>
<reference evidence="1" key="1">
    <citation type="journal article" date="2020" name="Stud. Mycol.">
        <title>101 Dothideomycetes genomes: a test case for predicting lifestyles and emergence of pathogens.</title>
        <authorList>
            <person name="Haridas S."/>
            <person name="Albert R."/>
            <person name="Binder M."/>
            <person name="Bloem J."/>
            <person name="Labutti K."/>
            <person name="Salamov A."/>
            <person name="Andreopoulos B."/>
            <person name="Baker S."/>
            <person name="Barry K."/>
            <person name="Bills G."/>
            <person name="Bluhm B."/>
            <person name="Cannon C."/>
            <person name="Castanera R."/>
            <person name="Culley D."/>
            <person name="Daum C."/>
            <person name="Ezra D."/>
            <person name="Gonzalez J."/>
            <person name="Henrissat B."/>
            <person name="Kuo A."/>
            <person name="Liang C."/>
            <person name="Lipzen A."/>
            <person name="Lutzoni F."/>
            <person name="Magnuson J."/>
            <person name="Mondo S."/>
            <person name="Nolan M."/>
            <person name="Ohm R."/>
            <person name="Pangilinan J."/>
            <person name="Park H.-J."/>
            <person name="Ramirez L."/>
            <person name="Alfaro M."/>
            <person name="Sun H."/>
            <person name="Tritt A."/>
            <person name="Yoshinaga Y."/>
            <person name="Zwiers L.-H."/>
            <person name="Turgeon B."/>
            <person name="Goodwin S."/>
            <person name="Spatafora J."/>
            <person name="Crous P."/>
            <person name="Grigoriev I."/>
        </authorList>
    </citation>
    <scope>NUCLEOTIDE SEQUENCE</scope>
    <source>
        <strain evidence="1">ATCC 200398</strain>
    </source>
</reference>
<name>A0ACB6R140_9PLEO</name>
<dbReference type="EMBL" id="MU003503">
    <property type="protein sequence ID" value="KAF2472227.1"/>
    <property type="molecule type" value="Genomic_DNA"/>
</dbReference>
<evidence type="ECO:0000313" key="2">
    <source>
        <dbReference type="Proteomes" id="UP000799755"/>
    </source>
</evidence>
<organism evidence="1 2">
    <name type="scientific">Lindgomyces ingoldianus</name>
    <dbReference type="NCBI Taxonomy" id="673940"/>
    <lineage>
        <taxon>Eukaryota</taxon>
        <taxon>Fungi</taxon>
        <taxon>Dikarya</taxon>
        <taxon>Ascomycota</taxon>
        <taxon>Pezizomycotina</taxon>
        <taxon>Dothideomycetes</taxon>
        <taxon>Pleosporomycetidae</taxon>
        <taxon>Pleosporales</taxon>
        <taxon>Lindgomycetaceae</taxon>
        <taxon>Lindgomyces</taxon>
    </lineage>
</organism>
<keyword evidence="2" id="KW-1185">Reference proteome</keyword>
<evidence type="ECO:0000313" key="1">
    <source>
        <dbReference type="EMBL" id="KAF2472227.1"/>
    </source>
</evidence>
<protein>
    <submittedName>
        <fullName evidence="1">Uncharacterized protein</fullName>
    </submittedName>
</protein>
<comment type="caution">
    <text evidence="1">The sequence shown here is derived from an EMBL/GenBank/DDBJ whole genome shotgun (WGS) entry which is preliminary data.</text>
</comment>